<dbReference type="Proteomes" id="UP000006038">
    <property type="component" value="Chromosome 9"/>
</dbReference>
<dbReference type="HOGENOM" id="CLU_2516278_0_0_1"/>
<name>J3MX66_ORYBR</name>
<evidence type="ECO:0000313" key="2">
    <source>
        <dbReference type="Proteomes" id="UP000006038"/>
    </source>
</evidence>
<keyword evidence="2" id="KW-1185">Reference proteome</keyword>
<evidence type="ECO:0000313" key="1">
    <source>
        <dbReference type="EnsemblPlants" id="OB09G15950.1"/>
    </source>
</evidence>
<sequence length="85" mass="9535">MSSMVSIERVTRWRDVARGLNLLHGDDKDPTPKGVAQPRRRLISPWGCEVAEAGGGSKFYYTTFTAGKGILISEYKTWEAWQSDT</sequence>
<dbReference type="Gramene" id="OB09G15950.1">
    <property type="protein sequence ID" value="OB09G15950.1"/>
    <property type="gene ID" value="OB09G15950"/>
</dbReference>
<proteinExistence type="predicted"/>
<reference evidence="1" key="2">
    <citation type="submission" date="2013-04" db="UniProtKB">
        <authorList>
            <consortium name="EnsemblPlants"/>
        </authorList>
    </citation>
    <scope>IDENTIFICATION</scope>
</reference>
<accession>J3MX66</accession>
<reference evidence="1" key="1">
    <citation type="journal article" date="2013" name="Nat. Commun.">
        <title>Whole-genome sequencing of Oryza brachyantha reveals mechanisms underlying Oryza genome evolution.</title>
        <authorList>
            <person name="Chen J."/>
            <person name="Huang Q."/>
            <person name="Gao D."/>
            <person name="Wang J."/>
            <person name="Lang Y."/>
            <person name="Liu T."/>
            <person name="Li B."/>
            <person name="Bai Z."/>
            <person name="Luis Goicoechea J."/>
            <person name="Liang C."/>
            <person name="Chen C."/>
            <person name="Zhang W."/>
            <person name="Sun S."/>
            <person name="Liao Y."/>
            <person name="Zhang X."/>
            <person name="Yang L."/>
            <person name="Song C."/>
            <person name="Wang M."/>
            <person name="Shi J."/>
            <person name="Liu G."/>
            <person name="Liu J."/>
            <person name="Zhou H."/>
            <person name="Zhou W."/>
            <person name="Yu Q."/>
            <person name="An N."/>
            <person name="Chen Y."/>
            <person name="Cai Q."/>
            <person name="Wang B."/>
            <person name="Liu B."/>
            <person name="Min J."/>
            <person name="Huang Y."/>
            <person name="Wu H."/>
            <person name="Li Z."/>
            <person name="Zhang Y."/>
            <person name="Yin Y."/>
            <person name="Song W."/>
            <person name="Jiang J."/>
            <person name="Jackson S.A."/>
            <person name="Wing R.A."/>
            <person name="Wang J."/>
            <person name="Chen M."/>
        </authorList>
    </citation>
    <scope>NUCLEOTIDE SEQUENCE [LARGE SCALE GENOMIC DNA]</scope>
    <source>
        <strain evidence="1">cv. IRGC 101232</strain>
    </source>
</reference>
<dbReference type="EnsemblPlants" id="OB09G15950.1">
    <property type="protein sequence ID" value="OB09G15950.1"/>
    <property type="gene ID" value="OB09G15950"/>
</dbReference>
<dbReference type="AlphaFoldDB" id="J3MX66"/>
<protein>
    <submittedName>
        <fullName evidence="1">Uncharacterized protein</fullName>
    </submittedName>
</protein>
<organism evidence="1">
    <name type="scientific">Oryza brachyantha</name>
    <name type="common">malo sina</name>
    <dbReference type="NCBI Taxonomy" id="4533"/>
    <lineage>
        <taxon>Eukaryota</taxon>
        <taxon>Viridiplantae</taxon>
        <taxon>Streptophyta</taxon>
        <taxon>Embryophyta</taxon>
        <taxon>Tracheophyta</taxon>
        <taxon>Spermatophyta</taxon>
        <taxon>Magnoliopsida</taxon>
        <taxon>Liliopsida</taxon>
        <taxon>Poales</taxon>
        <taxon>Poaceae</taxon>
        <taxon>BOP clade</taxon>
        <taxon>Oryzoideae</taxon>
        <taxon>Oryzeae</taxon>
        <taxon>Oryzinae</taxon>
        <taxon>Oryza</taxon>
    </lineage>
</organism>